<dbReference type="EMBL" id="BMLP01000001">
    <property type="protein sequence ID" value="GGO23573.1"/>
    <property type="molecule type" value="Genomic_DNA"/>
</dbReference>
<sequence>MMIGDMIKYCELSSAPLKNSLAMKINIGVSSPTIIPKANFPSLRYEDLVAILSCRIEYFSTVTPQRALAN</sequence>
<keyword evidence="2" id="KW-1185">Reference proteome</keyword>
<proteinExistence type="predicted"/>
<name>A0A918DBR9_9RHOB</name>
<organism evidence="1 2">
    <name type="scientific">Gemmobacter aquaticus</name>
    <dbReference type="NCBI Taxonomy" id="490185"/>
    <lineage>
        <taxon>Bacteria</taxon>
        <taxon>Pseudomonadati</taxon>
        <taxon>Pseudomonadota</taxon>
        <taxon>Alphaproteobacteria</taxon>
        <taxon>Rhodobacterales</taxon>
        <taxon>Paracoccaceae</taxon>
        <taxon>Gemmobacter</taxon>
    </lineage>
</organism>
<evidence type="ECO:0000313" key="1">
    <source>
        <dbReference type="EMBL" id="GGO23573.1"/>
    </source>
</evidence>
<protein>
    <submittedName>
        <fullName evidence="1">Uncharacterized protein</fullName>
    </submittedName>
</protein>
<reference evidence="1 2" key="1">
    <citation type="journal article" date="2014" name="Int. J. Syst. Evol. Microbiol.">
        <title>Complete genome sequence of Corynebacterium casei LMG S-19264T (=DSM 44701T), isolated from a smear-ripened cheese.</title>
        <authorList>
            <consortium name="US DOE Joint Genome Institute (JGI-PGF)"/>
            <person name="Walter F."/>
            <person name="Albersmeier A."/>
            <person name="Kalinowski J."/>
            <person name="Ruckert C."/>
        </authorList>
    </citation>
    <scope>NUCLEOTIDE SEQUENCE [LARGE SCALE GENOMIC DNA]</scope>
    <source>
        <strain evidence="1 2">CGMCC 1.7029</strain>
    </source>
</reference>
<comment type="caution">
    <text evidence="1">The sequence shown here is derived from an EMBL/GenBank/DDBJ whole genome shotgun (WGS) entry which is preliminary data.</text>
</comment>
<evidence type="ECO:0000313" key="2">
    <source>
        <dbReference type="Proteomes" id="UP000598196"/>
    </source>
</evidence>
<dbReference type="AlphaFoldDB" id="A0A918DBR9"/>
<dbReference type="Proteomes" id="UP000598196">
    <property type="component" value="Unassembled WGS sequence"/>
</dbReference>
<gene>
    <name evidence="1" type="ORF">GCM10010991_01070</name>
</gene>
<accession>A0A918DBR9</accession>